<feature type="chain" id="PRO_5038377776" evidence="1">
    <location>
        <begin position="23"/>
        <end position="585"/>
    </location>
</feature>
<dbReference type="Gene3D" id="3.10.105.10">
    <property type="entry name" value="Dipeptide-binding Protein, Domain 3"/>
    <property type="match status" value="1"/>
</dbReference>
<name>A0A078MR85_9MICC</name>
<dbReference type="PATRIC" id="fig|1461584.3.peg.2109"/>
<gene>
    <name evidence="3" type="primary">dppE</name>
    <name evidence="3" type="ORF">BN1051_02133</name>
</gene>
<dbReference type="InterPro" id="IPR030678">
    <property type="entry name" value="Peptide/Ni-bd"/>
</dbReference>
<organism evidence="3">
    <name type="scientific">Arthrobacter saudimassiliensis</name>
    <dbReference type="NCBI Taxonomy" id="1461584"/>
    <lineage>
        <taxon>Bacteria</taxon>
        <taxon>Bacillati</taxon>
        <taxon>Actinomycetota</taxon>
        <taxon>Actinomycetes</taxon>
        <taxon>Micrococcales</taxon>
        <taxon>Micrococcaceae</taxon>
        <taxon>Arthrobacter</taxon>
    </lineage>
</organism>
<dbReference type="GO" id="GO:0015833">
    <property type="term" value="P:peptide transport"/>
    <property type="evidence" value="ECO:0007669"/>
    <property type="project" value="TreeGrafter"/>
</dbReference>
<sequence length="585" mass="62894">MIRARLSTTLAAAATAAVLLLAGCSDPEPDAGPAPEPSRTLGGSVAVAEANDFTSFNPQSVSGNNVANARIAYATHSGFNYVDNNLDIVKLEDFGRYEKTSDDPLTVKYTVNEGVQWSDGEPVDADDMMLAWAAFSGWFDDGDTRYFDFAGSTEALASTDLPEIGDDNRSITLTWSEPYADWETAFGSLTDWGGIGMPAHIVARKAGLADDEALTRLIRETPRGSGEDEELRAVADFWNTGFSMDTLPADPSLYLSNGPFIVHSMADDGTLTLVRNDDYDWGPEPALDEITVHFIADPAAQVEALRSGEVDIVSPLPDSGTVTALQALDNVTVQQGNQLSYDHLDLKFNGVFADRSVREAFLLTVPRAEIVEAVLGGVDPAARPLDSQVFLPDQPGYEAAAAENGSDDFAEPDLDRARGLLDGDTPEVRILYNADNPNRAEAFRLIADSAAEAGFQVVDGGLPGDRWAQALEEGNYDAALFGWTSTGVGTAAVAQVFGSGSPSNYNGFSSAAADGLMDKLRLAGDAEEQEALQIEIDALIWEARYGLPLFQMPGVDAFADTVRNVEYMPNELGPWWNLWEWNVSS</sequence>
<dbReference type="Pfam" id="PF00496">
    <property type="entry name" value="SBP_bac_5"/>
    <property type="match status" value="1"/>
</dbReference>
<dbReference type="SUPFAM" id="SSF53850">
    <property type="entry name" value="Periplasmic binding protein-like II"/>
    <property type="match status" value="1"/>
</dbReference>
<dbReference type="CDD" id="cd08501">
    <property type="entry name" value="PBP2_Lpqw"/>
    <property type="match status" value="1"/>
</dbReference>
<evidence type="ECO:0000313" key="3">
    <source>
        <dbReference type="EMBL" id="CEA08775.1"/>
    </source>
</evidence>
<dbReference type="AlphaFoldDB" id="A0A078MR85"/>
<dbReference type="PIRSF" id="PIRSF002741">
    <property type="entry name" value="MppA"/>
    <property type="match status" value="1"/>
</dbReference>
<feature type="domain" description="Solute-binding protein family 5" evidence="2">
    <location>
        <begin position="99"/>
        <end position="501"/>
    </location>
</feature>
<proteinExistence type="predicted"/>
<dbReference type="InterPro" id="IPR039424">
    <property type="entry name" value="SBP_5"/>
</dbReference>
<keyword evidence="1" id="KW-0732">Signal</keyword>
<dbReference type="GO" id="GO:0043190">
    <property type="term" value="C:ATP-binding cassette (ABC) transporter complex"/>
    <property type="evidence" value="ECO:0007669"/>
    <property type="project" value="InterPro"/>
</dbReference>
<dbReference type="GO" id="GO:1904680">
    <property type="term" value="F:peptide transmembrane transporter activity"/>
    <property type="evidence" value="ECO:0007669"/>
    <property type="project" value="TreeGrafter"/>
</dbReference>
<dbReference type="PANTHER" id="PTHR30290:SF65">
    <property type="entry name" value="MONOACYL PHOSPHATIDYLINOSITOL TETRAMANNOSIDE-BINDING PROTEIN LPQW-RELATED"/>
    <property type="match status" value="1"/>
</dbReference>
<dbReference type="InterPro" id="IPR000914">
    <property type="entry name" value="SBP_5_dom"/>
</dbReference>
<evidence type="ECO:0000259" key="2">
    <source>
        <dbReference type="Pfam" id="PF00496"/>
    </source>
</evidence>
<dbReference type="Gene3D" id="3.40.190.10">
    <property type="entry name" value="Periplasmic binding protein-like II"/>
    <property type="match status" value="1"/>
</dbReference>
<protein>
    <submittedName>
        <fullName evidence="3">Dipeptide-binding protein DppE</fullName>
    </submittedName>
</protein>
<accession>A0A078MR85</accession>
<dbReference type="GO" id="GO:0042597">
    <property type="term" value="C:periplasmic space"/>
    <property type="evidence" value="ECO:0007669"/>
    <property type="project" value="UniProtKB-ARBA"/>
</dbReference>
<dbReference type="PANTHER" id="PTHR30290">
    <property type="entry name" value="PERIPLASMIC BINDING COMPONENT OF ABC TRANSPORTER"/>
    <property type="match status" value="1"/>
</dbReference>
<feature type="signal peptide" evidence="1">
    <location>
        <begin position="1"/>
        <end position="22"/>
    </location>
</feature>
<dbReference type="PROSITE" id="PS51257">
    <property type="entry name" value="PROKAR_LIPOPROTEIN"/>
    <property type="match status" value="1"/>
</dbReference>
<evidence type="ECO:0000256" key="1">
    <source>
        <dbReference type="SAM" id="SignalP"/>
    </source>
</evidence>
<reference evidence="3" key="1">
    <citation type="submission" date="2014-07" db="EMBL/GenBank/DDBJ databases">
        <authorList>
            <person name="Urmite Genomes Urmite Genomes"/>
        </authorList>
    </citation>
    <scope>NUCLEOTIDE SEQUENCE</scope>
    <source>
        <strain evidence="3">11W110_air</strain>
    </source>
</reference>
<dbReference type="EMBL" id="LN483071">
    <property type="protein sequence ID" value="CEA08775.1"/>
    <property type="molecule type" value="Genomic_DNA"/>
</dbReference>